<dbReference type="GO" id="GO:0003700">
    <property type="term" value="F:DNA-binding transcription factor activity"/>
    <property type="evidence" value="ECO:0007669"/>
    <property type="project" value="InterPro"/>
</dbReference>
<organism evidence="1">
    <name type="scientific">Magnetococcus massalia (strain MO-1)</name>
    <dbReference type="NCBI Taxonomy" id="451514"/>
    <lineage>
        <taxon>Bacteria</taxon>
        <taxon>Pseudomonadati</taxon>
        <taxon>Pseudomonadota</taxon>
        <taxon>Magnetococcia</taxon>
        <taxon>Magnetococcales</taxon>
        <taxon>Magnetococcaceae</taxon>
        <taxon>Magnetococcus</taxon>
    </lineage>
</organism>
<dbReference type="AlphaFoldDB" id="A0A1S7LGT0"/>
<gene>
    <name evidence="1" type="ORF">MAGMO_1999</name>
</gene>
<name>A0A1S7LGT0_MAGMO</name>
<accession>A0A1S7LGT0</accession>
<proteinExistence type="predicted"/>
<dbReference type="SUPFAM" id="SSF88946">
    <property type="entry name" value="Sigma2 domain of RNA polymerase sigma factors"/>
    <property type="match status" value="1"/>
</dbReference>
<protein>
    <submittedName>
        <fullName evidence="1">Putative Sigma-24 (FecI-like)</fullName>
    </submittedName>
</protein>
<evidence type="ECO:0000313" key="1">
    <source>
        <dbReference type="EMBL" id="CRH06172.1"/>
    </source>
</evidence>
<dbReference type="GO" id="GO:0006352">
    <property type="term" value="P:DNA-templated transcription initiation"/>
    <property type="evidence" value="ECO:0007669"/>
    <property type="project" value="InterPro"/>
</dbReference>
<sequence length="202" mass="22971">MKTRNRYEGIHSTAITLIRREATKLSRHPAFNWADQEDFEQELALHVLDRIRYYDGARAGLISFLSQVIRNHAIRMFEHETTVMRGGRFSHVSLNAPLINDEGCEVERIETISESQKLWRSGPDSAQSLENQIEAQAILSFLPPELQSLVCDVAHTPITDISRSRSIPRSTIYEALSRARRLVQKKMLPEADVFTAVPVCNG</sequence>
<dbReference type="InterPro" id="IPR013325">
    <property type="entry name" value="RNA_pol_sigma_r2"/>
</dbReference>
<dbReference type="EMBL" id="LO017727">
    <property type="protein sequence ID" value="CRH06172.1"/>
    <property type="molecule type" value="Genomic_DNA"/>
</dbReference>
<reference evidence="1" key="1">
    <citation type="submission" date="2015-04" db="EMBL/GenBank/DDBJ databases">
        <authorList>
            <person name="Syromyatnikov M.Y."/>
            <person name="Popov V.N."/>
        </authorList>
    </citation>
    <scope>NUCLEOTIDE SEQUENCE</scope>
    <source>
        <strain evidence="1">MO-1</strain>
    </source>
</reference>